<dbReference type="Proteomes" id="UP000827986">
    <property type="component" value="Unassembled WGS sequence"/>
</dbReference>
<feature type="compositionally biased region" description="Basic and acidic residues" evidence="1">
    <location>
        <begin position="31"/>
        <end position="47"/>
    </location>
</feature>
<accession>A0A9D3X1F9</accession>
<dbReference type="EMBL" id="JAHDVG010000483">
    <property type="protein sequence ID" value="KAH1171892.1"/>
    <property type="molecule type" value="Genomic_DNA"/>
</dbReference>
<evidence type="ECO:0000313" key="3">
    <source>
        <dbReference type="Proteomes" id="UP000827986"/>
    </source>
</evidence>
<dbReference type="AlphaFoldDB" id="A0A9D3X1F9"/>
<sequence length="124" mass="13783">MPRPLAPAASDTNLPLPRSGKQSPGVRKRIPIKERIPAGRSLDDPKGTEGAGLRWPFPADAEGTRPRILRDRICTGHSWGDPKRTFPRIPREQQQICVGRFGDPGGRTRQHSWHTCPMIVGDAY</sequence>
<gene>
    <name evidence="2" type="ORF">KIL84_007510</name>
</gene>
<feature type="region of interest" description="Disordered" evidence="1">
    <location>
        <begin position="1"/>
        <end position="64"/>
    </location>
</feature>
<proteinExistence type="predicted"/>
<protein>
    <submittedName>
        <fullName evidence="2">Uncharacterized protein</fullName>
    </submittedName>
</protein>
<organism evidence="2 3">
    <name type="scientific">Mauremys mutica</name>
    <name type="common">yellowpond turtle</name>
    <dbReference type="NCBI Taxonomy" id="74926"/>
    <lineage>
        <taxon>Eukaryota</taxon>
        <taxon>Metazoa</taxon>
        <taxon>Chordata</taxon>
        <taxon>Craniata</taxon>
        <taxon>Vertebrata</taxon>
        <taxon>Euteleostomi</taxon>
        <taxon>Archelosauria</taxon>
        <taxon>Testudinata</taxon>
        <taxon>Testudines</taxon>
        <taxon>Cryptodira</taxon>
        <taxon>Durocryptodira</taxon>
        <taxon>Testudinoidea</taxon>
        <taxon>Geoemydidae</taxon>
        <taxon>Geoemydinae</taxon>
        <taxon>Mauremys</taxon>
    </lineage>
</organism>
<keyword evidence="3" id="KW-1185">Reference proteome</keyword>
<evidence type="ECO:0000313" key="2">
    <source>
        <dbReference type="EMBL" id="KAH1171892.1"/>
    </source>
</evidence>
<comment type="caution">
    <text evidence="2">The sequence shown here is derived from an EMBL/GenBank/DDBJ whole genome shotgun (WGS) entry which is preliminary data.</text>
</comment>
<name>A0A9D3X1F9_9SAUR</name>
<evidence type="ECO:0000256" key="1">
    <source>
        <dbReference type="SAM" id="MobiDB-lite"/>
    </source>
</evidence>
<reference evidence="2" key="1">
    <citation type="submission" date="2021-09" db="EMBL/GenBank/DDBJ databases">
        <title>The genome of Mauremys mutica provides insights into the evolution of semi-aquatic lifestyle.</title>
        <authorList>
            <person name="Gong S."/>
            <person name="Gao Y."/>
        </authorList>
    </citation>
    <scope>NUCLEOTIDE SEQUENCE</scope>
    <source>
        <strain evidence="2">MM-2020</strain>
        <tissue evidence="2">Muscle</tissue>
    </source>
</reference>